<evidence type="ECO:0000313" key="3">
    <source>
        <dbReference type="Proteomes" id="UP000478148"/>
    </source>
</evidence>
<dbReference type="Pfam" id="PF11706">
    <property type="entry name" value="zf-CGNR"/>
    <property type="match status" value="1"/>
</dbReference>
<reference evidence="2 3" key="1">
    <citation type="submission" date="2020-02" db="EMBL/GenBank/DDBJ databases">
        <title>Draft Genome Sequence of Verrucosispora sp. Strain CWR15, Isolated from Gulf of Mexico Sponge.</title>
        <authorList>
            <person name="Kennedy S.J."/>
            <person name="Cella E."/>
            <person name="Azarian T."/>
            <person name="Baker B.J."/>
            <person name="Shaw L.N."/>
        </authorList>
    </citation>
    <scope>NUCLEOTIDE SEQUENCE [LARGE SCALE GENOMIC DNA]</scope>
    <source>
        <strain evidence="2 3">CWR15</strain>
    </source>
</reference>
<organism evidence="2 3">
    <name type="scientific">Verrucosispora sioxanthis</name>
    <dbReference type="NCBI Taxonomy" id="2499994"/>
    <lineage>
        <taxon>Bacteria</taxon>
        <taxon>Bacillati</taxon>
        <taxon>Actinomycetota</taxon>
        <taxon>Actinomycetes</taxon>
        <taxon>Micromonosporales</taxon>
        <taxon>Micromonosporaceae</taxon>
        <taxon>Micromonospora</taxon>
    </lineage>
</organism>
<dbReference type="EMBL" id="SAIY01000004">
    <property type="protein sequence ID" value="NGM13571.1"/>
    <property type="molecule type" value="Genomic_DNA"/>
</dbReference>
<gene>
    <name evidence="2" type="ORF">ENC19_13315</name>
</gene>
<dbReference type="InterPro" id="IPR021005">
    <property type="entry name" value="Znf_CGNR"/>
</dbReference>
<evidence type="ECO:0000259" key="1">
    <source>
        <dbReference type="Pfam" id="PF11706"/>
    </source>
</evidence>
<dbReference type="PANTHER" id="PTHR35525:SF3">
    <property type="entry name" value="BLL6575 PROTEIN"/>
    <property type="match status" value="1"/>
</dbReference>
<evidence type="ECO:0000313" key="2">
    <source>
        <dbReference type="EMBL" id="NGM13571.1"/>
    </source>
</evidence>
<comment type="caution">
    <text evidence="2">The sequence shown here is derived from an EMBL/GenBank/DDBJ whole genome shotgun (WGS) entry which is preliminary data.</text>
</comment>
<dbReference type="PANTHER" id="PTHR35525">
    <property type="entry name" value="BLL6575 PROTEIN"/>
    <property type="match status" value="1"/>
</dbReference>
<dbReference type="InterPro" id="IPR023286">
    <property type="entry name" value="ABATE_dom_sf"/>
</dbReference>
<dbReference type="Pfam" id="PF07336">
    <property type="entry name" value="ABATE"/>
    <property type="match status" value="1"/>
</dbReference>
<dbReference type="Proteomes" id="UP000478148">
    <property type="component" value="Unassembled WGS sequence"/>
</dbReference>
<accession>A0A6M1L3N8</accession>
<protein>
    <submittedName>
        <fullName evidence="2">CGNR zinc finger domain-containing protein</fullName>
    </submittedName>
</protein>
<keyword evidence="3" id="KW-1185">Reference proteome</keyword>
<feature type="domain" description="Zinc finger CGNR" evidence="1">
    <location>
        <begin position="122"/>
        <end position="164"/>
    </location>
</feature>
<dbReference type="Gene3D" id="1.10.3300.10">
    <property type="entry name" value="Jann2411-like domain"/>
    <property type="match status" value="1"/>
</dbReference>
<dbReference type="AlphaFoldDB" id="A0A6M1L3N8"/>
<dbReference type="SUPFAM" id="SSF160904">
    <property type="entry name" value="Jann2411-like"/>
    <property type="match status" value="1"/>
</dbReference>
<sequence length="169" mass="18818">MAARAAALANAQLDNLTDLQALLSDQPGLRATVTTADVHRQRLVRQHLRKVFDDVAAGQEQQVVQRLNTLLARYRVRPTITGTSPADWHISLAAPGTPSSVAYLAATVWGLAVWLCQRGIDRLGVCAEPHCHTVFLDHDSNRRRRFCSERCATRAHVRAHRARQRATRS</sequence>
<dbReference type="InterPro" id="IPR010852">
    <property type="entry name" value="ABATE"/>
</dbReference>
<name>A0A6M1L3N8_9ACTN</name>
<proteinExistence type="predicted"/>